<keyword evidence="2" id="KW-1185">Reference proteome</keyword>
<name>A0A0E0PN68_ORYRU</name>
<proteinExistence type="predicted"/>
<dbReference type="Proteomes" id="UP000008022">
    <property type="component" value="Unassembled WGS sequence"/>
</dbReference>
<organism evidence="1 2">
    <name type="scientific">Oryza rufipogon</name>
    <name type="common">Brownbeard rice</name>
    <name type="synonym">Asian wild rice</name>
    <dbReference type="NCBI Taxonomy" id="4529"/>
    <lineage>
        <taxon>Eukaryota</taxon>
        <taxon>Viridiplantae</taxon>
        <taxon>Streptophyta</taxon>
        <taxon>Embryophyta</taxon>
        <taxon>Tracheophyta</taxon>
        <taxon>Spermatophyta</taxon>
        <taxon>Magnoliopsida</taxon>
        <taxon>Liliopsida</taxon>
        <taxon>Poales</taxon>
        <taxon>Poaceae</taxon>
        <taxon>BOP clade</taxon>
        <taxon>Oryzoideae</taxon>
        <taxon>Oryzeae</taxon>
        <taxon>Oryzinae</taxon>
        <taxon>Oryza</taxon>
    </lineage>
</organism>
<dbReference type="HOGENOM" id="CLU_2531442_0_0_1"/>
<dbReference type="EnsemblPlants" id="ORUFI05G19480.1">
    <property type="protein sequence ID" value="ORUFI05G19480.1"/>
    <property type="gene ID" value="ORUFI05G19480"/>
</dbReference>
<sequence length="84" mass="9825">MEDLDDVFSNIAHSRYVLPQTIEDFGLKDMGSDVEITTRESEIGNDIMGRRRQIKYKIRYLETKRTLADLLQDSSFLKANKRDL</sequence>
<reference evidence="1" key="2">
    <citation type="submission" date="2015-06" db="UniProtKB">
        <authorList>
            <consortium name="EnsemblPlants"/>
        </authorList>
    </citation>
    <scope>IDENTIFICATION</scope>
</reference>
<evidence type="ECO:0000313" key="1">
    <source>
        <dbReference type="EnsemblPlants" id="ORUFI05G19480.1"/>
    </source>
</evidence>
<evidence type="ECO:0000313" key="2">
    <source>
        <dbReference type="Proteomes" id="UP000008022"/>
    </source>
</evidence>
<protein>
    <submittedName>
        <fullName evidence="1">Uncharacterized protein</fullName>
    </submittedName>
</protein>
<dbReference type="AlphaFoldDB" id="A0A0E0PN68"/>
<dbReference type="Gramene" id="ORUFI05G19480.1">
    <property type="protein sequence ID" value="ORUFI05G19480.1"/>
    <property type="gene ID" value="ORUFI05G19480"/>
</dbReference>
<reference evidence="2" key="1">
    <citation type="submission" date="2013-06" db="EMBL/GenBank/DDBJ databases">
        <authorList>
            <person name="Zhao Q."/>
        </authorList>
    </citation>
    <scope>NUCLEOTIDE SEQUENCE</scope>
    <source>
        <strain evidence="2">cv. W1943</strain>
    </source>
</reference>
<accession>A0A0E0PN68</accession>